<evidence type="ECO:0000256" key="5">
    <source>
        <dbReference type="ARBA" id="ARBA00023242"/>
    </source>
</evidence>
<keyword evidence="4" id="KW-0804">Transcription</keyword>
<dbReference type="Gene3D" id="4.10.280.10">
    <property type="entry name" value="Helix-loop-helix DNA-binding domain"/>
    <property type="match status" value="1"/>
</dbReference>
<gene>
    <name evidence="8" type="ORF">VNO77_17287</name>
</gene>
<dbReference type="InterPro" id="IPR054502">
    <property type="entry name" value="bHLH-TF_ACT-like_plant"/>
</dbReference>
<evidence type="ECO:0000259" key="7">
    <source>
        <dbReference type="PROSITE" id="PS50888"/>
    </source>
</evidence>
<evidence type="ECO:0000256" key="1">
    <source>
        <dbReference type="ARBA" id="ARBA00004123"/>
    </source>
</evidence>
<comment type="subcellular location">
    <subcellularLocation>
        <location evidence="1">Nucleus</location>
    </subcellularLocation>
</comment>
<keyword evidence="3" id="KW-0010">Activator</keyword>
<dbReference type="GO" id="GO:0005634">
    <property type="term" value="C:nucleus"/>
    <property type="evidence" value="ECO:0007669"/>
    <property type="project" value="UniProtKB-SubCell"/>
</dbReference>
<dbReference type="PANTHER" id="PTHR46266">
    <property type="entry name" value="TRANSCRIPTION FACTOR TT8"/>
    <property type="match status" value="1"/>
</dbReference>
<keyword evidence="2" id="KW-0805">Transcription regulation</keyword>
<dbReference type="Pfam" id="PF22754">
    <property type="entry name" value="bHLH-TF_ACT-like_plant"/>
    <property type="match status" value="1"/>
</dbReference>
<evidence type="ECO:0000256" key="6">
    <source>
        <dbReference type="SAM" id="Coils"/>
    </source>
</evidence>
<evidence type="ECO:0000256" key="4">
    <source>
        <dbReference type="ARBA" id="ARBA00023163"/>
    </source>
</evidence>
<dbReference type="InterPro" id="IPR025610">
    <property type="entry name" value="MYC/MYB_N"/>
</dbReference>
<dbReference type="PROSITE" id="PS50888">
    <property type="entry name" value="BHLH"/>
    <property type="match status" value="1"/>
</dbReference>
<feature type="domain" description="BHLH" evidence="7">
    <location>
        <begin position="409"/>
        <end position="458"/>
    </location>
</feature>
<evidence type="ECO:0000256" key="2">
    <source>
        <dbReference type="ARBA" id="ARBA00023015"/>
    </source>
</evidence>
<protein>
    <recommendedName>
        <fullName evidence="7">BHLH domain-containing protein</fullName>
    </recommendedName>
</protein>
<dbReference type="SUPFAM" id="SSF47459">
    <property type="entry name" value="HLH, helix-loop-helix DNA-binding domain"/>
    <property type="match status" value="1"/>
</dbReference>
<dbReference type="EMBL" id="JAYMYQ010000004">
    <property type="protein sequence ID" value="KAK7336741.1"/>
    <property type="molecule type" value="Genomic_DNA"/>
</dbReference>
<proteinExistence type="predicted"/>
<dbReference type="Pfam" id="PF14215">
    <property type="entry name" value="bHLH-MYC_N"/>
    <property type="match status" value="1"/>
</dbReference>
<organism evidence="8 9">
    <name type="scientific">Canavalia gladiata</name>
    <name type="common">Sword bean</name>
    <name type="synonym">Dolichos gladiatus</name>
    <dbReference type="NCBI Taxonomy" id="3824"/>
    <lineage>
        <taxon>Eukaryota</taxon>
        <taxon>Viridiplantae</taxon>
        <taxon>Streptophyta</taxon>
        <taxon>Embryophyta</taxon>
        <taxon>Tracheophyta</taxon>
        <taxon>Spermatophyta</taxon>
        <taxon>Magnoliopsida</taxon>
        <taxon>eudicotyledons</taxon>
        <taxon>Gunneridae</taxon>
        <taxon>Pentapetalae</taxon>
        <taxon>rosids</taxon>
        <taxon>fabids</taxon>
        <taxon>Fabales</taxon>
        <taxon>Fabaceae</taxon>
        <taxon>Papilionoideae</taxon>
        <taxon>50 kb inversion clade</taxon>
        <taxon>NPAAA clade</taxon>
        <taxon>indigoferoid/millettioid clade</taxon>
        <taxon>Phaseoleae</taxon>
        <taxon>Canavalia</taxon>
    </lineage>
</organism>
<keyword evidence="5" id="KW-0539">Nucleus</keyword>
<reference evidence="8 9" key="1">
    <citation type="submission" date="2024-01" db="EMBL/GenBank/DDBJ databases">
        <title>The genomes of 5 underutilized Papilionoideae crops provide insights into root nodulation and disease resistanc.</title>
        <authorList>
            <person name="Jiang F."/>
        </authorList>
    </citation>
    <scope>NUCLEOTIDE SEQUENCE [LARGE SCALE GENOMIC DNA]</scope>
    <source>
        <strain evidence="8">LVBAO_FW01</strain>
        <tissue evidence="8">Leaves</tissue>
    </source>
</reference>
<feature type="coiled-coil region" evidence="6">
    <location>
        <begin position="448"/>
        <end position="475"/>
    </location>
</feature>
<dbReference type="SMART" id="SM00353">
    <property type="entry name" value="HLH"/>
    <property type="match status" value="1"/>
</dbReference>
<name>A0AAN9QJ87_CANGL</name>
<evidence type="ECO:0000313" key="9">
    <source>
        <dbReference type="Proteomes" id="UP001367508"/>
    </source>
</evidence>
<dbReference type="Proteomes" id="UP001367508">
    <property type="component" value="Unassembled WGS sequence"/>
</dbReference>
<dbReference type="InterPro" id="IPR036638">
    <property type="entry name" value="HLH_DNA-bd_sf"/>
</dbReference>
<dbReference type="GO" id="GO:0046983">
    <property type="term" value="F:protein dimerization activity"/>
    <property type="evidence" value="ECO:0007669"/>
    <property type="project" value="InterPro"/>
</dbReference>
<dbReference type="AlphaFoldDB" id="A0AAN9QJ87"/>
<dbReference type="InterPro" id="IPR011598">
    <property type="entry name" value="bHLH_dom"/>
</dbReference>
<accession>A0AAN9QJ87</accession>
<comment type="caution">
    <text evidence="8">The sequence shown here is derived from an EMBL/GenBank/DDBJ whole genome shotgun (WGS) entry which is preliminary data.</text>
</comment>
<keyword evidence="6" id="KW-0175">Coiled coil</keyword>
<dbReference type="Pfam" id="PF00010">
    <property type="entry name" value="HLH"/>
    <property type="match status" value="1"/>
</dbReference>
<dbReference type="GO" id="GO:0080090">
    <property type="term" value="P:regulation of primary metabolic process"/>
    <property type="evidence" value="ECO:0007669"/>
    <property type="project" value="UniProtKB-ARBA"/>
</dbReference>
<evidence type="ECO:0000313" key="8">
    <source>
        <dbReference type="EMBL" id="KAK7336741.1"/>
    </source>
</evidence>
<sequence>MDEPPNKLRLQSMLQASVQSVQWTYSLFWQLCPQQRFTYWNIWINKFEVDGFLIRILRWGDGYYNGSIKTRKTVQAIEISTEEASFQRSEQLRELYESLSCGDTNPQVRRPSASLSPEDLTESEWFYLLCVSFSFHPGVGLPGTAYARRQHLWLTGANEADSKTFSRAILAKTVVCIPVLEGVVELGTTDKVEEDLNFIQHIKRFFIDEHPPIMAKAALSELSTSNPTSSYLSNVPNQFDDQINVVNHENGEAKLDSETETQVRNGFQRSQLMELDTLVGSTEDGSNHSEESMALCSVGLELLQLQLLPSVHLPSENIAEGETNIHYSQTVSTILEKNSEWWPELHSAGHVTNSFQSAFNKWSTTVDDHHDHHFHVTMDNVTSQWLLKYILFSVPYLHANRIKGTEAPPYETSHVIAERRRREKLNERFLILRSMVPFVTKMDKASILGDTIEYIKQLREKIENLEARDRHMKKRRVREVEVSIIESDALLELECVHREGLLLDVIKVLREMGIEVITVQSLVNDDGMLVAEIRAKVKEHANEKRVSIVEVKKALSQIIPHHESYALASNDHLTMRLDLGCIHQRDETGI</sequence>
<evidence type="ECO:0000256" key="3">
    <source>
        <dbReference type="ARBA" id="ARBA00023159"/>
    </source>
</evidence>
<keyword evidence="9" id="KW-1185">Reference proteome</keyword>
<dbReference type="PANTHER" id="PTHR46266:SF4">
    <property type="entry name" value="TRANSCRIPTION FACTOR TT8"/>
    <property type="match status" value="1"/>
</dbReference>